<dbReference type="AlphaFoldDB" id="A0A066TXR5"/>
<comment type="subcellular location">
    <subcellularLocation>
        <location evidence="1">Periplasm</location>
    </subcellularLocation>
</comment>
<evidence type="ECO:0000313" key="6">
    <source>
        <dbReference type="Proteomes" id="UP000027345"/>
    </source>
</evidence>
<proteinExistence type="inferred from homology"/>
<sequence>MRLKRTVGVVAALAVALAGVTACRDSREIALGTTGKPHIKIMVGGLSKVIYLPGQLAQQIGAYQRQGLDVELFDQPSGANAETSLLAGEVQAVVGFYDHTIDLQAKEQCIESVVQFANVPGEAEMVATAKAGEVRSGADFKGRNLGVTSLGSSTDFLTKALALRGGVTSKEYTPVKVGAGQTFISAMNQGSIDAGMTTDPTIAQLTNTGQAKVLFDMRTVEGTKAALGGLYPASSLYMGCEIVKRYPDIVQKLANAYVETLKWISSHTPEQVAAMMPPSFAGGDKALYVKSLRDSLPMFTKDGRMDPAGAQNVLKVLGESSSNVKPKKEKIDLSKTYTTQFVDAAHAQAQQ</sequence>
<protein>
    <submittedName>
        <fullName evidence="5">Nitrate ABC transporter substrate-binding protein</fullName>
    </submittedName>
</protein>
<dbReference type="Gene3D" id="3.40.190.10">
    <property type="entry name" value="Periplasmic binding protein-like II"/>
    <property type="match status" value="2"/>
</dbReference>
<dbReference type="eggNOG" id="COG0715">
    <property type="taxonomic scope" value="Bacteria"/>
</dbReference>
<gene>
    <name evidence="5" type="ORF">DV20_39805</name>
</gene>
<dbReference type="PANTHER" id="PTHR30024:SF47">
    <property type="entry name" value="TAURINE-BINDING PERIPLASMIC PROTEIN"/>
    <property type="match status" value="1"/>
</dbReference>
<accession>A0A066TXR5</accession>
<dbReference type="PANTHER" id="PTHR30024">
    <property type="entry name" value="ALIPHATIC SULFONATES-BINDING PROTEIN-RELATED"/>
    <property type="match status" value="1"/>
</dbReference>
<dbReference type="InterPro" id="IPR015168">
    <property type="entry name" value="SsuA/THI5"/>
</dbReference>
<comment type="similarity">
    <text evidence="2">Belongs to the bacterial solute-binding protein SsuA/TauA family.</text>
</comment>
<dbReference type="GO" id="GO:0042597">
    <property type="term" value="C:periplasmic space"/>
    <property type="evidence" value="ECO:0007669"/>
    <property type="project" value="UniProtKB-SubCell"/>
</dbReference>
<keyword evidence="3" id="KW-0732">Signal</keyword>
<dbReference type="Proteomes" id="UP000027345">
    <property type="component" value="Unassembled WGS sequence"/>
</dbReference>
<feature type="domain" description="SsuA/THI5-like" evidence="4">
    <location>
        <begin position="56"/>
        <end position="267"/>
    </location>
</feature>
<organism evidence="5 6">
    <name type="scientific">Amycolatopsis rifamycinica</name>
    <dbReference type="NCBI Taxonomy" id="287986"/>
    <lineage>
        <taxon>Bacteria</taxon>
        <taxon>Bacillati</taxon>
        <taxon>Actinomycetota</taxon>
        <taxon>Actinomycetes</taxon>
        <taxon>Pseudonocardiales</taxon>
        <taxon>Pseudonocardiaceae</taxon>
        <taxon>Amycolatopsis</taxon>
    </lineage>
</organism>
<evidence type="ECO:0000313" key="5">
    <source>
        <dbReference type="EMBL" id="KDN16664.1"/>
    </source>
</evidence>
<keyword evidence="6" id="KW-1185">Reference proteome</keyword>
<dbReference type="Pfam" id="PF09084">
    <property type="entry name" value="NMT1"/>
    <property type="match status" value="1"/>
</dbReference>
<dbReference type="PROSITE" id="PS51257">
    <property type="entry name" value="PROKAR_LIPOPROTEIN"/>
    <property type="match status" value="1"/>
</dbReference>
<evidence type="ECO:0000256" key="2">
    <source>
        <dbReference type="ARBA" id="ARBA00010742"/>
    </source>
</evidence>
<evidence type="ECO:0000256" key="3">
    <source>
        <dbReference type="ARBA" id="ARBA00022729"/>
    </source>
</evidence>
<reference evidence="5 6" key="1">
    <citation type="submission" date="2014-05" db="EMBL/GenBank/DDBJ databases">
        <title>Draft genome sequence of Amycolatopsis rifamycinica DSM 46095.</title>
        <authorList>
            <person name="Lal R."/>
            <person name="Saxena A."/>
            <person name="Kumari R."/>
            <person name="Mukherjee U."/>
            <person name="Singh P."/>
            <person name="Sangwan N."/>
            <person name="Mahato N.K."/>
        </authorList>
    </citation>
    <scope>NUCLEOTIDE SEQUENCE [LARGE SCALE GENOMIC DNA]</scope>
    <source>
        <strain evidence="5 6">DSM 46095</strain>
    </source>
</reference>
<dbReference type="GO" id="GO:0042918">
    <property type="term" value="P:alkanesulfonate transmembrane transport"/>
    <property type="evidence" value="ECO:0007669"/>
    <property type="project" value="TreeGrafter"/>
</dbReference>
<evidence type="ECO:0000259" key="4">
    <source>
        <dbReference type="Pfam" id="PF09084"/>
    </source>
</evidence>
<dbReference type="STRING" id="287986.DV20_39805"/>
<dbReference type="EMBL" id="JMQI01000079">
    <property type="protein sequence ID" value="KDN16664.1"/>
    <property type="molecule type" value="Genomic_DNA"/>
</dbReference>
<dbReference type="SUPFAM" id="SSF53850">
    <property type="entry name" value="Periplasmic binding protein-like II"/>
    <property type="match status" value="1"/>
</dbReference>
<dbReference type="RefSeq" id="WP_200876592.1">
    <property type="nucleotide sequence ID" value="NZ_JMQI01000079.1"/>
</dbReference>
<evidence type="ECO:0000256" key="1">
    <source>
        <dbReference type="ARBA" id="ARBA00004418"/>
    </source>
</evidence>
<comment type="caution">
    <text evidence="5">The sequence shown here is derived from an EMBL/GenBank/DDBJ whole genome shotgun (WGS) entry which is preliminary data.</text>
</comment>
<name>A0A066TXR5_9PSEU</name>